<evidence type="ECO:0000259" key="7">
    <source>
        <dbReference type="Pfam" id="PF02689"/>
    </source>
</evidence>
<evidence type="ECO:0000256" key="5">
    <source>
        <dbReference type="ARBA" id="ARBA00022806"/>
    </source>
</evidence>
<dbReference type="KEGG" id="vg:33194255"/>
<dbReference type="InterPro" id="IPR003840">
    <property type="entry name" value="DNA_helicase_dom"/>
</dbReference>
<evidence type="ECO:0000313" key="9">
    <source>
        <dbReference type="Proteomes" id="UP000214863"/>
    </source>
</evidence>
<proteinExistence type="inferred from homology"/>
<dbReference type="RefSeq" id="YP_009388544.1">
    <property type="nucleotide sequence ID" value="NC_035117.1"/>
</dbReference>
<gene>
    <name evidence="8" type="primary">ORF44</name>
</gene>
<accession>A0A1Z1NE30</accession>
<dbReference type="GO" id="GO:0006260">
    <property type="term" value="P:DNA replication"/>
    <property type="evidence" value="ECO:0007669"/>
    <property type="project" value="UniProtKB-KW"/>
</dbReference>
<dbReference type="GO" id="GO:0005524">
    <property type="term" value="F:ATP binding"/>
    <property type="evidence" value="ECO:0007669"/>
    <property type="project" value="UniProtKB-KW"/>
</dbReference>
<protein>
    <submittedName>
        <fullName evidence="8">Helicase-primase helicase subunit</fullName>
    </submittedName>
</protein>
<dbReference type="Gene3D" id="3.40.50.300">
    <property type="entry name" value="P-loop containing nucleotide triphosphate hydrolases"/>
    <property type="match status" value="1"/>
</dbReference>
<keyword evidence="4" id="KW-0378">Hydrolase</keyword>
<keyword evidence="3" id="KW-0547">Nucleotide-binding</keyword>
<organism evidence="8">
    <name type="scientific">Common bottlenose dolphin gammaherpesvirus 1 strain Sarasota</name>
    <dbReference type="NCBI Taxonomy" id="2022783"/>
    <lineage>
        <taxon>Viruses</taxon>
        <taxon>Duplodnaviria</taxon>
        <taxon>Heunggongvirae</taxon>
        <taxon>Peploviricota</taxon>
        <taxon>Herviviricetes</taxon>
        <taxon>Herpesvirales</taxon>
        <taxon>Orthoherpesviridae</taxon>
        <taxon>Gammaherpesvirinae</taxon>
        <taxon>Bossavirus</taxon>
        <taxon>Bossavirus delphinidgamma1</taxon>
        <taxon>Delphinid gammaherpesvirus 1</taxon>
    </lineage>
</organism>
<evidence type="ECO:0000256" key="1">
    <source>
        <dbReference type="ARBA" id="ARBA00022562"/>
    </source>
</evidence>
<evidence type="ECO:0000256" key="4">
    <source>
        <dbReference type="ARBA" id="ARBA00022801"/>
    </source>
</evidence>
<evidence type="ECO:0000256" key="6">
    <source>
        <dbReference type="ARBA" id="ARBA00022840"/>
    </source>
</evidence>
<dbReference type="InterPro" id="IPR027417">
    <property type="entry name" value="P-loop_NTPase"/>
</dbReference>
<dbReference type="Proteomes" id="UP000214863">
    <property type="component" value="Segment"/>
</dbReference>
<reference evidence="8" key="1">
    <citation type="submission" date="2017-04" db="EMBL/GenBank/DDBJ databases">
        <title>Genome sequence of delphinid gammaherpesvirus 1 from an Atlantic bottlenose dolphin (Tursiops truncatus).</title>
        <authorList>
            <person name="Davison A.J."/>
            <person name="Subramaniam K."/>
            <person name="Kerr K."/>
            <person name="Jacob J.J."/>
            <person name="Landrau-Giovannetti N."/>
            <person name="Waltzek T.B."/>
        </authorList>
    </citation>
    <scope>NUCLEOTIDE SEQUENCE [LARGE SCALE GENOMIC DNA]</scope>
    <source>
        <strain evidence="8">Sarasota</strain>
    </source>
</reference>
<dbReference type="GO" id="GO:0004386">
    <property type="term" value="F:helicase activity"/>
    <property type="evidence" value="ECO:0007669"/>
    <property type="project" value="UniProtKB-KW"/>
</dbReference>
<sequence>MEAVGDAFVLNMTSDSKVRKIVDEVDRLSRRRTRAPPEMDWFDSQFDPEDCDGPLLPFSAYVITGTAGAGKSTSIAALYQSLNCLVTGATMVAAQNLSRGLKAFCPTIYNAFGFKSRHVNVLNRQSARVFGPNSSMTQIQHRDLSKYWPVISDISQEFTKKRQRGLYGHLSPEAFNMLTLLNSAQLWTTNIIVIDEAGTLSSHILTTVVYFYWLYNSWLNTPLYKEGAVPCVVCVGSPTQTDAYQSMYNHEKQKNQILECDNILSFLLGNPVVANYVNITHHWALFINNKRCTDPEFGHLLKTLEYGLDVSEEVMSYIDRLVVPASKILDPLEYIGWTRLFLSHQEVKTYLVALHTALAAHTNSELTKLFTCPIVCEVFLNTFEEYKTLVNLPNLTPFEWLTKNLPRLSNYSQFVDQDMNAISTELTRTSMKVTYVVQYVKNSYISLNSKTKKCVCGFMGTYGEFKAILDNDTFVDHHAQDQPEFVYSFLSTLLYNSMYNFHQQGATGDHEEFLRSLDALVIPPHLMTGPESERVGFPVDHWPSANKNVDGGPGSCASDLDGFYHTVPPPPSANSTSLPTIICIYSALKKYFLRRLEAAVSYFGEEFYGRNFSTFTFNVLVRNGVDFTSNSPKIQGLLDYASNVESYRLKGYTFVPVYFGRPPKQELLSRDLQNKMPNIVVQDSTGFVACLENNVNKMTETLEGGKLLHLCSAGDYGVSSNLAMTIAKAQGLSLNKVAVSFGHHKAIKKSHVYVAISRATDPKSLVLDCNPLSTMSKEKESICSTRQILQALNNPETLLVY</sequence>
<keyword evidence="2" id="KW-0235">DNA replication</keyword>
<dbReference type="GO" id="GO:0016787">
    <property type="term" value="F:hydrolase activity"/>
    <property type="evidence" value="ECO:0007669"/>
    <property type="project" value="UniProtKB-KW"/>
</dbReference>
<keyword evidence="9" id="KW-1185">Reference proteome</keyword>
<dbReference type="OrthoDB" id="496at10239"/>
<feature type="domain" description="DNA replication helicase" evidence="7">
    <location>
        <begin position="4"/>
        <end position="801"/>
    </location>
</feature>
<keyword evidence="6" id="KW-0067">ATP-binding</keyword>
<dbReference type="SUPFAM" id="SSF52540">
    <property type="entry name" value="P-loop containing nucleoside triphosphate hydrolases"/>
    <property type="match status" value="2"/>
</dbReference>
<evidence type="ECO:0000256" key="3">
    <source>
        <dbReference type="ARBA" id="ARBA00022741"/>
    </source>
</evidence>
<name>A0A1Z1NE30_9GAMA</name>
<evidence type="ECO:0000313" key="8">
    <source>
        <dbReference type="EMBL" id="ARW78106.1"/>
    </source>
</evidence>
<dbReference type="InterPro" id="IPR034711">
    <property type="entry name" value="HSV_HELI"/>
</dbReference>
<keyword evidence="1" id="KW-1048">Host nucleus</keyword>
<evidence type="ECO:0000256" key="2">
    <source>
        <dbReference type="ARBA" id="ARBA00022705"/>
    </source>
</evidence>
<dbReference type="Pfam" id="PF02689">
    <property type="entry name" value="Herpes_Helicase"/>
    <property type="match status" value="1"/>
</dbReference>
<keyword evidence="5 8" id="KW-0347">Helicase</keyword>
<dbReference type="HAMAP" id="MF_04030">
    <property type="entry name" value="HSV_HELI"/>
    <property type="match status" value="1"/>
</dbReference>
<dbReference type="GeneID" id="33194255"/>
<dbReference type="CDD" id="cd18809">
    <property type="entry name" value="SF1_C_RecD"/>
    <property type="match status" value="1"/>
</dbReference>
<dbReference type="EMBL" id="KY965444">
    <property type="protein sequence ID" value="ARW78106.1"/>
    <property type="molecule type" value="Genomic_DNA"/>
</dbReference>